<dbReference type="UniPathway" id="UPA00637"/>
<feature type="domain" description="Glucan biosynthesis periplasmic MdoG C-terminal" evidence="5">
    <location>
        <begin position="40"/>
        <end position="509"/>
    </location>
</feature>
<dbReference type="InterPro" id="IPR014756">
    <property type="entry name" value="Ig_E-set"/>
</dbReference>
<keyword evidence="4" id="KW-0574">Periplasm</keyword>
<dbReference type="RefSeq" id="WP_145285122.1">
    <property type="nucleotide sequence ID" value="NZ_CP036291.1"/>
</dbReference>
<dbReference type="Gene3D" id="2.70.98.10">
    <property type="match status" value="1"/>
</dbReference>
<dbReference type="InterPro" id="IPR011013">
    <property type="entry name" value="Gal_mutarotase_sf_dom"/>
</dbReference>
<dbReference type="GO" id="GO:0030288">
    <property type="term" value="C:outer membrane-bounded periplasmic space"/>
    <property type="evidence" value="ECO:0007669"/>
    <property type="project" value="TreeGrafter"/>
</dbReference>
<evidence type="ECO:0000313" key="6">
    <source>
        <dbReference type="EMBL" id="QDU89163.1"/>
    </source>
</evidence>
<evidence type="ECO:0000313" key="7">
    <source>
        <dbReference type="Proteomes" id="UP000317429"/>
    </source>
</evidence>
<evidence type="ECO:0000259" key="5">
    <source>
        <dbReference type="Pfam" id="PF04349"/>
    </source>
</evidence>
<evidence type="ECO:0000256" key="2">
    <source>
        <dbReference type="ARBA" id="ARBA00005001"/>
    </source>
</evidence>
<comment type="subcellular location">
    <subcellularLocation>
        <location evidence="1">Periplasm</location>
    </subcellularLocation>
</comment>
<dbReference type="InterPro" id="IPR013783">
    <property type="entry name" value="Ig-like_fold"/>
</dbReference>
<organism evidence="6 7">
    <name type="scientific">Pirellulimonas nuda</name>
    <dbReference type="NCBI Taxonomy" id="2528009"/>
    <lineage>
        <taxon>Bacteria</taxon>
        <taxon>Pseudomonadati</taxon>
        <taxon>Planctomycetota</taxon>
        <taxon>Planctomycetia</taxon>
        <taxon>Pirellulales</taxon>
        <taxon>Lacipirellulaceae</taxon>
        <taxon>Pirellulimonas</taxon>
    </lineage>
</organism>
<dbReference type="Pfam" id="PF04349">
    <property type="entry name" value="MdoG"/>
    <property type="match status" value="1"/>
</dbReference>
<dbReference type="PIRSF" id="PIRSF006281">
    <property type="entry name" value="MdoG"/>
    <property type="match status" value="1"/>
</dbReference>
<sequence length="511" mass="57478">MLTYRTIALCLATGVLTTTRPLDVAAELATASPPDAEQPFSFDRLVARAEKMAGSKHQPPVAAPPAFAQLTYDRYRMISPRFEKARWRDEDLPFWLEPHHAGFLFPFGKRLNEVGRDEAEGQSTEQIPFDPALFQYRGSAAPLADTPGGAYAGFRLLTRLLDRPNPQEFLSFLGASYFRVLGAFDWYGASVRGLAIDVGLGSPEEFPRFIEFWIERPEDKNKITVWALLDGPAVAGAYQFEVFPGETTRVAVTCALFFRHGVQKVGVAPITSMWMWEAWSKPSDDPRPEVHDSDGLLIEASGRWTWRPLVRADRTVVSSFPTDALAGFGLMQRDREYENYADNEARYHLRPNVWVKPRGDWGAGRVELLELSSTHEGFDNIGAYWVPAEPVRGGQRHDFRYELSFGQREPEGNYQARFAHTIPRATQQGSSYFLVLEGGDELPNLERNNVEPVINVEGGSVGEVRFEKQPDNNWVLSFDLHHDPASPVTATAEIHADGRPVSETWSYTWTP</sequence>
<dbReference type="GO" id="GO:0003824">
    <property type="term" value="F:catalytic activity"/>
    <property type="evidence" value="ECO:0007669"/>
    <property type="project" value="InterPro"/>
</dbReference>
<dbReference type="OrthoDB" id="335750at2"/>
<dbReference type="InterPro" id="IPR014718">
    <property type="entry name" value="GH-type_carb-bd"/>
</dbReference>
<dbReference type="EMBL" id="CP036291">
    <property type="protein sequence ID" value="QDU89163.1"/>
    <property type="molecule type" value="Genomic_DNA"/>
</dbReference>
<proteinExistence type="inferred from homology"/>
<dbReference type="KEGG" id="pnd:Pla175_25500"/>
<dbReference type="InterPro" id="IPR014438">
    <property type="entry name" value="Glucan_biosyn_MdoG/MdoD"/>
</dbReference>
<dbReference type="GO" id="GO:0030246">
    <property type="term" value="F:carbohydrate binding"/>
    <property type="evidence" value="ECO:0007669"/>
    <property type="project" value="InterPro"/>
</dbReference>
<dbReference type="GO" id="GO:0051274">
    <property type="term" value="P:beta-glucan biosynthetic process"/>
    <property type="evidence" value="ECO:0007669"/>
    <property type="project" value="TreeGrafter"/>
</dbReference>
<keyword evidence="7" id="KW-1185">Reference proteome</keyword>
<reference evidence="6 7" key="1">
    <citation type="submission" date="2019-02" db="EMBL/GenBank/DDBJ databases">
        <title>Deep-cultivation of Planctomycetes and their phenomic and genomic characterization uncovers novel biology.</title>
        <authorList>
            <person name="Wiegand S."/>
            <person name="Jogler M."/>
            <person name="Boedeker C."/>
            <person name="Pinto D."/>
            <person name="Vollmers J."/>
            <person name="Rivas-Marin E."/>
            <person name="Kohn T."/>
            <person name="Peeters S.H."/>
            <person name="Heuer A."/>
            <person name="Rast P."/>
            <person name="Oberbeckmann S."/>
            <person name="Bunk B."/>
            <person name="Jeske O."/>
            <person name="Meyerdierks A."/>
            <person name="Storesund J.E."/>
            <person name="Kallscheuer N."/>
            <person name="Luecker S."/>
            <person name="Lage O.M."/>
            <person name="Pohl T."/>
            <person name="Merkel B.J."/>
            <person name="Hornburger P."/>
            <person name="Mueller R.-W."/>
            <person name="Bruemmer F."/>
            <person name="Labrenz M."/>
            <person name="Spormann A.M."/>
            <person name="Op den Camp H."/>
            <person name="Overmann J."/>
            <person name="Amann R."/>
            <person name="Jetten M.S.M."/>
            <person name="Mascher T."/>
            <person name="Medema M.H."/>
            <person name="Devos D.P."/>
            <person name="Kaster A.-K."/>
            <person name="Ovreas L."/>
            <person name="Rohde M."/>
            <person name="Galperin M.Y."/>
            <person name="Jogler C."/>
        </authorList>
    </citation>
    <scope>NUCLEOTIDE SEQUENCE [LARGE SCALE GENOMIC DNA]</scope>
    <source>
        <strain evidence="6 7">Pla175</strain>
    </source>
</reference>
<dbReference type="AlphaFoldDB" id="A0A518DCH4"/>
<dbReference type="Proteomes" id="UP000317429">
    <property type="component" value="Chromosome"/>
</dbReference>
<name>A0A518DCH4_9BACT</name>
<evidence type="ECO:0000256" key="1">
    <source>
        <dbReference type="ARBA" id="ARBA00004418"/>
    </source>
</evidence>
<comment type="pathway">
    <text evidence="2">Glycan metabolism; osmoregulated periplasmic glucan (OPG) biosynthesis.</text>
</comment>
<dbReference type="PANTHER" id="PTHR30504">
    <property type="entry name" value="GLUCANS BIOSYNTHESIS PROTEIN"/>
    <property type="match status" value="1"/>
</dbReference>
<gene>
    <name evidence="6" type="primary">mdoG</name>
    <name evidence="6" type="ORF">Pla175_25500</name>
</gene>
<dbReference type="InterPro" id="IPR007444">
    <property type="entry name" value="Glucan_biosyn_MdoG_C"/>
</dbReference>
<evidence type="ECO:0000256" key="3">
    <source>
        <dbReference type="ARBA" id="ARBA00009284"/>
    </source>
</evidence>
<evidence type="ECO:0000256" key="4">
    <source>
        <dbReference type="ARBA" id="ARBA00022764"/>
    </source>
</evidence>
<dbReference type="PANTHER" id="PTHR30504:SF2">
    <property type="entry name" value="GLUCANS BIOSYNTHESIS PROTEIN G"/>
    <property type="match status" value="1"/>
</dbReference>
<dbReference type="SUPFAM" id="SSF81296">
    <property type="entry name" value="E set domains"/>
    <property type="match status" value="1"/>
</dbReference>
<dbReference type="SUPFAM" id="SSF74650">
    <property type="entry name" value="Galactose mutarotase-like"/>
    <property type="match status" value="1"/>
</dbReference>
<protein>
    <submittedName>
        <fullName evidence="6">Glucans biosynthesis protein G</fullName>
    </submittedName>
</protein>
<dbReference type="Gene3D" id="2.60.40.10">
    <property type="entry name" value="Immunoglobulins"/>
    <property type="match status" value="1"/>
</dbReference>
<accession>A0A518DCH4</accession>
<comment type="similarity">
    <text evidence="3">Belongs to the OpgD/OpgG family.</text>
</comment>